<evidence type="ECO:0000313" key="1">
    <source>
        <dbReference type="EMBL" id="GAG52670.1"/>
    </source>
</evidence>
<comment type="caution">
    <text evidence="1">The sequence shown here is derived from an EMBL/GenBank/DDBJ whole genome shotgun (WGS) entry which is preliminary data.</text>
</comment>
<gene>
    <name evidence="1" type="ORF">S01H1_81235</name>
</gene>
<protein>
    <submittedName>
        <fullName evidence="1">Uncharacterized protein</fullName>
    </submittedName>
</protein>
<sequence>MHRIMDASPAGNGRQSTNYILNPKLREDYQVSPGSLFDRGVGFPDSALA</sequence>
<proteinExistence type="predicted"/>
<accession>X0YA06</accession>
<dbReference type="AlphaFoldDB" id="X0YA06"/>
<name>X0YA06_9ZZZZ</name>
<dbReference type="EMBL" id="BARS01054947">
    <property type="protein sequence ID" value="GAG52670.1"/>
    <property type="molecule type" value="Genomic_DNA"/>
</dbReference>
<reference evidence="1" key="1">
    <citation type="journal article" date="2014" name="Front. Microbiol.">
        <title>High frequency of phylogenetically diverse reductive dehalogenase-homologous genes in deep subseafloor sedimentary metagenomes.</title>
        <authorList>
            <person name="Kawai M."/>
            <person name="Futagami T."/>
            <person name="Toyoda A."/>
            <person name="Takaki Y."/>
            <person name="Nishi S."/>
            <person name="Hori S."/>
            <person name="Arai W."/>
            <person name="Tsubouchi T."/>
            <person name="Morono Y."/>
            <person name="Uchiyama I."/>
            <person name="Ito T."/>
            <person name="Fujiyama A."/>
            <person name="Inagaki F."/>
            <person name="Takami H."/>
        </authorList>
    </citation>
    <scope>NUCLEOTIDE SEQUENCE</scope>
    <source>
        <strain evidence="1">Expedition CK06-06</strain>
    </source>
</reference>
<organism evidence="1">
    <name type="scientific">marine sediment metagenome</name>
    <dbReference type="NCBI Taxonomy" id="412755"/>
    <lineage>
        <taxon>unclassified sequences</taxon>
        <taxon>metagenomes</taxon>
        <taxon>ecological metagenomes</taxon>
    </lineage>
</organism>